<protein>
    <submittedName>
        <fullName evidence="2">Uncharacterized protein</fullName>
    </submittedName>
</protein>
<sequence>LFLFPIFFARFARNCLFLSRFSFKICVKTGCIADGLCFSSEPCVSDEHGGDYEILRALGNRGNMSSSSFASTGSSGSHTSAPPAAGWTGTDSKSLDYGMSRTSAGTGLRRDVIAKCLPSNDGRF</sequence>
<proteinExistence type="predicted"/>
<comment type="caution">
    <text evidence="2">The sequence shown here is derived from an EMBL/GenBank/DDBJ whole genome shotgun (WGS) entry which is preliminary data.</text>
</comment>
<evidence type="ECO:0000313" key="3">
    <source>
        <dbReference type="Proteomes" id="UP001328107"/>
    </source>
</evidence>
<dbReference type="AlphaFoldDB" id="A0AAN5I328"/>
<evidence type="ECO:0000256" key="1">
    <source>
        <dbReference type="SAM" id="MobiDB-lite"/>
    </source>
</evidence>
<keyword evidence="3" id="KW-1185">Reference proteome</keyword>
<evidence type="ECO:0000313" key="2">
    <source>
        <dbReference type="EMBL" id="GMR49171.1"/>
    </source>
</evidence>
<dbReference type="EMBL" id="BTRK01000004">
    <property type="protein sequence ID" value="GMR49171.1"/>
    <property type="molecule type" value="Genomic_DNA"/>
</dbReference>
<feature type="non-terminal residue" evidence="2">
    <location>
        <position position="1"/>
    </location>
</feature>
<dbReference type="Proteomes" id="UP001328107">
    <property type="component" value="Unassembled WGS sequence"/>
</dbReference>
<reference evidence="3" key="1">
    <citation type="submission" date="2022-10" db="EMBL/GenBank/DDBJ databases">
        <title>Genome assembly of Pristionchus species.</title>
        <authorList>
            <person name="Yoshida K."/>
            <person name="Sommer R.J."/>
        </authorList>
    </citation>
    <scope>NUCLEOTIDE SEQUENCE [LARGE SCALE GENOMIC DNA]</scope>
    <source>
        <strain evidence="3">RS5460</strain>
    </source>
</reference>
<feature type="region of interest" description="Disordered" evidence="1">
    <location>
        <begin position="64"/>
        <end position="95"/>
    </location>
</feature>
<accession>A0AAN5I328</accession>
<gene>
    <name evidence="2" type="ORF">PMAYCL1PPCAC_19366</name>
</gene>
<feature type="compositionally biased region" description="Low complexity" evidence="1">
    <location>
        <begin position="65"/>
        <end position="85"/>
    </location>
</feature>
<organism evidence="2 3">
    <name type="scientific">Pristionchus mayeri</name>
    <dbReference type="NCBI Taxonomy" id="1317129"/>
    <lineage>
        <taxon>Eukaryota</taxon>
        <taxon>Metazoa</taxon>
        <taxon>Ecdysozoa</taxon>
        <taxon>Nematoda</taxon>
        <taxon>Chromadorea</taxon>
        <taxon>Rhabditida</taxon>
        <taxon>Rhabditina</taxon>
        <taxon>Diplogasteromorpha</taxon>
        <taxon>Diplogasteroidea</taxon>
        <taxon>Neodiplogasteridae</taxon>
        <taxon>Pristionchus</taxon>
    </lineage>
</organism>
<name>A0AAN5I328_9BILA</name>